<dbReference type="EMBL" id="BSEO01000014">
    <property type="protein sequence ID" value="GLJ80628.1"/>
    <property type="molecule type" value="Genomic_DNA"/>
</dbReference>
<name>A0A9W6HID0_9MICO</name>
<keyword evidence="3" id="KW-1185">Reference proteome</keyword>
<comment type="caution">
    <text evidence="2">The sequence shown here is derived from an EMBL/GenBank/DDBJ whole genome shotgun (WGS) entry which is preliminary data.</text>
</comment>
<accession>A0A9W6HID0</accession>
<dbReference type="AlphaFoldDB" id="A0A9W6HID0"/>
<gene>
    <name evidence="2" type="ORF">GCM10017586_23110</name>
</gene>
<sequence length="81" mass="8607">MRVSGAITTRFERFRAPKTAGSYRLIPKPNPTPPPGYSSAWGSTGVGGGFRWHVAPPRGTGRGVECQVKRGLRVVAGSVGR</sequence>
<proteinExistence type="predicted"/>
<protein>
    <submittedName>
        <fullName evidence="2">Uncharacterized protein</fullName>
    </submittedName>
</protein>
<feature type="region of interest" description="Disordered" evidence="1">
    <location>
        <begin position="22"/>
        <end position="42"/>
    </location>
</feature>
<evidence type="ECO:0000313" key="3">
    <source>
        <dbReference type="Proteomes" id="UP001142317"/>
    </source>
</evidence>
<reference evidence="2" key="1">
    <citation type="journal article" date="2014" name="Int. J. Syst. Evol. Microbiol.">
        <title>Complete genome sequence of Corynebacterium casei LMG S-19264T (=DSM 44701T), isolated from a smear-ripened cheese.</title>
        <authorList>
            <consortium name="US DOE Joint Genome Institute (JGI-PGF)"/>
            <person name="Walter F."/>
            <person name="Albersmeier A."/>
            <person name="Kalinowski J."/>
            <person name="Ruckert C."/>
        </authorList>
    </citation>
    <scope>NUCLEOTIDE SEQUENCE</scope>
    <source>
        <strain evidence="2">VKM Ac-1447</strain>
    </source>
</reference>
<evidence type="ECO:0000256" key="1">
    <source>
        <dbReference type="SAM" id="MobiDB-lite"/>
    </source>
</evidence>
<dbReference type="Proteomes" id="UP001142317">
    <property type="component" value="Unassembled WGS sequence"/>
</dbReference>
<reference evidence="2" key="2">
    <citation type="submission" date="2023-01" db="EMBL/GenBank/DDBJ databases">
        <authorList>
            <person name="Sun Q."/>
            <person name="Evtushenko L."/>
        </authorList>
    </citation>
    <scope>NUCLEOTIDE SEQUENCE</scope>
    <source>
        <strain evidence="2">VKM Ac-1447</strain>
    </source>
</reference>
<organism evidence="2 3">
    <name type="scientific">Microbacterium imperiale</name>
    <dbReference type="NCBI Taxonomy" id="33884"/>
    <lineage>
        <taxon>Bacteria</taxon>
        <taxon>Bacillati</taxon>
        <taxon>Actinomycetota</taxon>
        <taxon>Actinomycetes</taxon>
        <taxon>Micrococcales</taxon>
        <taxon>Microbacteriaceae</taxon>
        <taxon>Microbacterium</taxon>
    </lineage>
</organism>
<evidence type="ECO:0000313" key="2">
    <source>
        <dbReference type="EMBL" id="GLJ80628.1"/>
    </source>
</evidence>